<dbReference type="GO" id="GO:0031298">
    <property type="term" value="C:replication fork protection complex"/>
    <property type="evidence" value="ECO:0007669"/>
    <property type="project" value="TreeGrafter"/>
</dbReference>
<dbReference type="PANTHER" id="PTHR22940">
    <property type="entry name" value="TIMEOUT/TIMELESS-2"/>
    <property type="match status" value="1"/>
</dbReference>
<feature type="region of interest" description="Disordered" evidence="2">
    <location>
        <begin position="237"/>
        <end position="296"/>
    </location>
</feature>
<dbReference type="AlphaFoldDB" id="A0A445M0Q9"/>
<feature type="region of interest" description="Disordered" evidence="2">
    <location>
        <begin position="323"/>
        <end position="348"/>
    </location>
</feature>
<accession>A0A445M0Q9</accession>
<feature type="compositionally biased region" description="Basic and acidic residues" evidence="2">
    <location>
        <begin position="242"/>
        <end position="254"/>
    </location>
</feature>
<organism evidence="4 5">
    <name type="scientific">Glycine soja</name>
    <name type="common">Wild soybean</name>
    <dbReference type="NCBI Taxonomy" id="3848"/>
    <lineage>
        <taxon>Eukaryota</taxon>
        <taxon>Viridiplantae</taxon>
        <taxon>Streptophyta</taxon>
        <taxon>Embryophyta</taxon>
        <taxon>Tracheophyta</taxon>
        <taxon>Spermatophyta</taxon>
        <taxon>Magnoliopsida</taxon>
        <taxon>eudicotyledons</taxon>
        <taxon>Gunneridae</taxon>
        <taxon>Pentapetalae</taxon>
        <taxon>rosids</taxon>
        <taxon>fabids</taxon>
        <taxon>Fabales</taxon>
        <taxon>Fabaceae</taxon>
        <taxon>Papilionoideae</taxon>
        <taxon>50 kb inversion clade</taxon>
        <taxon>NPAAA clade</taxon>
        <taxon>indigoferoid/millettioid clade</taxon>
        <taxon>Phaseoleae</taxon>
        <taxon>Glycine</taxon>
        <taxon>Glycine subgen. Soja</taxon>
    </lineage>
</organism>
<feature type="region of interest" description="Disordered" evidence="2">
    <location>
        <begin position="573"/>
        <end position="601"/>
    </location>
</feature>
<dbReference type="InterPro" id="IPR044998">
    <property type="entry name" value="Timeless"/>
</dbReference>
<feature type="compositionally biased region" description="Polar residues" evidence="2">
    <location>
        <begin position="591"/>
        <end position="601"/>
    </location>
</feature>
<dbReference type="GO" id="GO:0000076">
    <property type="term" value="P:DNA replication checkpoint signaling"/>
    <property type="evidence" value="ECO:0007669"/>
    <property type="project" value="TreeGrafter"/>
</dbReference>
<dbReference type="Proteomes" id="UP000289340">
    <property type="component" value="Chromosome 1"/>
</dbReference>
<comment type="caution">
    <text evidence="4">The sequence shown here is derived from an EMBL/GenBank/DDBJ whole genome shotgun (WGS) entry which is preliminary data.</text>
</comment>
<dbReference type="GO" id="GO:0003700">
    <property type="term" value="F:DNA-binding transcription factor activity"/>
    <property type="evidence" value="ECO:0007669"/>
    <property type="project" value="InterPro"/>
</dbReference>
<dbReference type="EMBL" id="QZWG01000001">
    <property type="protein sequence ID" value="RZC29172.1"/>
    <property type="molecule type" value="Genomic_DNA"/>
</dbReference>
<gene>
    <name evidence="4" type="ORF">D0Y65_000957</name>
</gene>
<dbReference type="GO" id="GO:0003677">
    <property type="term" value="F:DNA binding"/>
    <property type="evidence" value="ECO:0007669"/>
    <property type="project" value="TreeGrafter"/>
</dbReference>
<evidence type="ECO:0000313" key="5">
    <source>
        <dbReference type="Proteomes" id="UP000289340"/>
    </source>
</evidence>
<reference evidence="4 5" key="1">
    <citation type="submission" date="2018-09" db="EMBL/GenBank/DDBJ databases">
        <title>A high-quality reference genome of wild soybean provides a powerful tool to mine soybean genomes.</title>
        <authorList>
            <person name="Xie M."/>
            <person name="Chung C.Y.L."/>
            <person name="Li M.-W."/>
            <person name="Wong F.-L."/>
            <person name="Chan T.-F."/>
            <person name="Lam H.-M."/>
        </authorList>
    </citation>
    <scope>NUCLEOTIDE SEQUENCE [LARGE SCALE GENOMIC DNA]</scope>
    <source>
        <strain evidence="5">cv. W05</strain>
        <tissue evidence="4">Hypocotyl of etiolated seedlings</tissue>
    </source>
</reference>
<keyword evidence="5" id="KW-1185">Reference proteome</keyword>
<dbReference type="PROSITE" id="PS51297">
    <property type="entry name" value="K_BOX"/>
    <property type="match status" value="1"/>
</dbReference>
<keyword evidence="1" id="KW-0175">Coiled coil</keyword>
<sequence>MLQHLKQEAANMMKKIGLLKAAKRKFLGEGLGACSIEELQWIEQQLERSLSNVRARKIQVFKEQIEQLKEKVSCLHFMKMEKVLLDENAKLTENGRLFEKVKLLLFGINFVWPIVHLDNILKQIEAVANYQGDIYMGKPVRINCQKAIQRMKCSALSSRPLSTSPNQLDGDKITGATNHKSVNLEGSLLVQHLFKDHRRCSYMIANALDKDGKFTTAQVSRKLKQLGLYLPLKSSGGKMHPKGADLMDRSNERMDESDDETLVSLVKRKKMESGKLSRGQLHGQTSEDKLSKGDSDDEMLSSVLKKKINSKVSIEQLLEPINVDSSSRDDSDDEMLSSALKRTRRPSLKSKQVELENIQIHERIMGDDSFNGGIIEVSEGKMLKKMKKQPLLFVELLFWKTRRECHYINAEYLLSELGHLKKESANWNNTQGDEEIGSSPAKVWTQDIKSKIKPSNFASKLLCMILDKLDVIKGFAPTSGSNSDKDDHNGEQLMEDESQIALRRRKKLVLDAQNREHTKEENPKILHLCMLPLLESWLNLNKLAPLSSYSNFHIQLFKYANDEISTNLSTSYMEKGQENKHPHKKAKHDQSSTSQAQTEPSLSEHHYLDNYLVINLGSFILSEARNLIMDDKGIPLRHKPTITKLLKHTTNLKPNLTKNDNLLLPRLRE</sequence>
<dbReference type="GO" id="GO:0043111">
    <property type="term" value="P:replication fork arrest"/>
    <property type="evidence" value="ECO:0007669"/>
    <property type="project" value="TreeGrafter"/>
</dbReference>
<proteinExistence type="predicted"/>
<feature type="coiled-coil region" evidence="1">
    <location>
        <begin position="2"/>
        <end position="56"/>
    </location>
</feature>
<feature type="compositionally biased region" description="Basic and acidic residues" evidence="2">
    <location>
        <begin position="285"/>
        <end position="294"/>
    </location>
</feature>
<evidence type="ECO:0000256" key="1">
    <source>
        <dbReference type="SAM" id="Coils"/>
    </source>
</evidence>
<dbReference type="PANTHER" id="PTHR22940:SF4">
    <property type="entry name" value="PROTEIN TIMELESS HOMOLOG"/>
    <property type="match status" value="1"/>
</dbReference>
<dbReference type="Pfam" id="PF01486">
    <property type="entry name" value="K-box"/>
    <property type="match status" value="1"/>
</dbReference>
<evidence type="ECO:0000256" key="2">
    <source>
        <dbReference type="SAM" id="MobiDB-lite"/>
    </source>
</evidence>
<dbReference type="InterPro" id="IPR002487">
    <property type="entry name" value="TF_Kbox"/>
</dbReference>
<evidence type="ECO:0000313" key="4">
    <source>
        <dbReference type="EMBL" id="RZC29172.1"/>
    </source>
</evidence>
<dbReference type="GO" id="GO:0006281">
    <property type="term" value="P:DNA repair"/>
    <property type="evidence" value="ECO:0007669"/>
    <property type="project" value="TreeGrafter"/>
</dbReference>
<name>A0A445M0Q9_GLYSO</name>
<feature type="domain" description="K-box" evidence="3">
    <location>
        <begin position="2"/>
        <end position="104"/>
    </location>
</feature>
<protein>
    <submittedName>
        <fullName evidence="4">MADS-box protein SOC1</fullName>
    </submittedName>
</protein>
<evidence type="ECO:0000259" key="3">
    <source>
        <dbReference type="PROSITE" id="PS51297"/>
    </source>
</evidence>